<keyword evidence="2" id="KW-1185">Reference proteome</keyword>
<organism evidence="1 2">
    <name type="scientific">Ectocarpus siliculosus</name>
    <name type="common">Brown alga</name>
    <name type="synonym">Conferva siliculosa</name>
    <dbReference type="NCBI Taxonomy" id="2880"/>
    <lineage>
        <taxon>Eukaryota</taxon>
        <taxon>Sar</taxon>
        <taxon>Stramenopiles</taxon>
        <taxon>Ochrophyta</taxon>
        <taxon>PX clade</taxon>
        <taxon>Phaeophyceae</taxon>
        <taxon>Ectocarpales</taxon>
        <taxon>Ectocarpaceae</taxon>
        <taxon>Ectocarpus</taxon>
    </lineage>
</organism>
<dbReference type="AlphaFoldDB" id="D7G134"/>
<sequence>MVSRRNPRGPEEEANEERRDDVRARILRCQHGQALAKETCDILVDMWHKGELKDGTDSFGDGSGGIDNGLFYGFLSRDNAPPYNARRREDDGDSFWSKGEARRRHSDRVFRACLTAGFPVLIEGDITRSVMGAVSKAAVGKHISKLGNLGMRRGTSMFSLSEEFVDCWVEGNVGDNMLRDAFGVKTTWTIQNFEENQRVDACSYQTIECAAATGIVRKTRMGALCYPDRADTAGTDNTGGELTNPVSIGEVLWAGSEVTAFAMRRGSVTHIHVDALEVDEKPLYLPAAGAMRSVNRGDRGPAKRAVVVCAHDMDRVVRLFKLDVRKPPAMQYGGTVSDLRRLAAELKANSIGFVVIDFPEACSYAIPGKCAYMFVTLRLVETCAWHPALPF</sequence>
<name>D7G134_ECTSI</name>
<protein>
    <submittedName>
        <fullName evidence="1">Uncharacterized protein</fullName>
    </submittedName>
</protein>
<proteinExistence type="predicted"/>
<evidence type="ECO:0000313" key="1">
    <source>
        <dbReference type="EMBL" id="CBJ33144.1"/>
    </source>
</evidence>
<accession>D7G134</accession>
<gene>
    <name evidence="1" type="ORF">Esi_0432_0016</name>
</gene>
<dbReference type="Proteomes" id="UP000002630">
    <property type="component" value="Unassembled WGS sequence"/>
</dbReference>
<dbReference type="InParanoid" id="D7G134"/>
<evidence type="ECO:0000313" key="2">
    <source>
        <dbReference type="Proteomes" id="UP000002630"/>
    </source>
</evidence>
<reference evidence="1 2" key="1">
    <citation type="journal article" date="2010" name="Nature">
        <title>The Ectocarpus genome and the independent evolution of multicellularity in brown algae.</title>
        <authorList>
            <person name="Cock J.M."/>
            <person name="Sterck L."/>
            <person name="Rouze P."/>
            <person name="Scornet D."/>
            <person name="Allen A.E."/>
            <person name="Amoutzias G."/>
            <person name="Anthouard V."/>
            <person name="Artiguenave F."/>
            <person name="Aury J.M."/>
            <person name="Badger J.H."/>
            <person name="Beszteri B."/>
            <person name="Billiau K."/>
            <person name="Bonnet E."/>
            <person name="Bothwell J.H."/>
            <person name="Bowler C."/>
            <person name="Boyen C."/>
            <person name="Brownlee C."/>
            <person name="Carrano C.J."/>
            <person name="Charrier B."/>
            <person name="Cho G.Y."/>
            <person name="Coelho S.M."/>
            <person name="Collen J."/>
            <person name="Corre E."/>
            <person name="Da Silva C."/>
            <person name="Delage L."/>
            <person name="Delaroque N."/>
            <person name="Dittami S.M."/>
            <person name="Doulbeau S."/>
            <person name="Elias M."/>
            <person name="Farnham G."/>
            <person name="Gachon C.M."/>
            <person name="Gschloessl B."/>
            <person name="Heesch S."/>
            <person name="Jabbari K."/>
            <person name="Jubin C."/>
            <person name="Kawai H."/>
            <person name="Kimura K."/>
            <person name="Kloareg B."/>
            <person name="Kupper F.C."/>
            <person name="Lang D."/>
            <person name="Le Bail A."/>
            <person name="Leblanc C."/>
            <person name="Lerouge P."/>
            <person name="Lohr M."/>
            <person name="Lopez P.J."/>
            <person name="Martens C."/>
            <person name="Maumus F."/>
            <person name="Michel G."/>
            <person name="Miranda-Saavedra D."/>
            <person name="Morales J."/>
            <person name="Moreau H."/>
            <person name="Motomura T."/>
            <person name="Nagasato C."/>
            <person name="Napoli C.A."/>
            <person name="Nelson D.R."/>
            <person name="Nyvall-Collen P."/>
            <person name="Peters A.F."/>
            <person name="Pommier C."/>
            <person name="Potin P."/>
            <person name="Poulain J."/>
            <person name="Quesneville H."/>
            <person name="Read B."/>
            <person name="Rensing S.A."/>
            <person name="Ritter A."/>
            <person name="Rousvoal S."/>
            <person name="Samanta M."/>
            <person name="Samson G."/>
            <person name="Schroeder D.C."/>
            <person name="Segurens B."/>
            <person name="Strittmatter M."/>
            <person name="Tonon T."/>
            <person name="Tregear J.W."/>
            <person name="Valentin K."/>
            <person name="von Dassow P."/>
            <person name="Yamagishi T."/>
            <person name="Van de Peer Y."/>
            <person name="Wincker P."/>
        </authorList>
    </citation>
    <scope>NUCLEOTIDE SEQUENCE [LARGE SCALE GENOMIC DNA]</scope>
    <source>
        <strain evidence="2">Ec32 / CCAP1310/4</strain>
    </source>
</reference>
<dbReference type="EMBL" id="FN649760">
    <property type="protein sequence ID" value="CBJ33144.1"/>
    <property type="molecule type" value="Genomic_DNA"/>
</dbReference>